<dbReference type="Gene3D" id="2.40.50.140">
    <property type="entry name" value="Nucleic acid-binding proteins"/>
    <property type="match status" value="1"/>
</dbReference>
<sequence length="594" mass="65163">MDVRDGLGNVLGSGPVNAGGDDVRPDMSPVRPAVTLARVSEALDNQQTSAPQAAEPGASRPEPRQAAPSSGDQFRIRSDKRDRLREEGWEPYPVSVPLTTTISAVRERYGHLQAGEETSDVVGVAGRVVFLRNTGRLCFVTLQDGAGETLQAMLSAKSLPGAGHSSLAAFKTDVDLGDHLFVHGHVGASRRGELSVFAEPELRADADPAALAELGDDAIATPAWRIASKALRPLPKTWTNEAGEAVTLSEEQRVRRRELDLLTRPAARDMVRTRAAVVRSLRENFYGRDYVELETPVLQAIHGGAAARPFITHMNALDMDLYLRIATEIYLKRAVVGGVDRVFEIGRVFRNEGMDSSHSPEFAVLEAYEAYSDYNGMAELTQNLVQQAARDAFDLSEGEEIVRLADGTEYDLSGQWRRLDLYTSVSEAVGEEITVATPREQLVRIAERLGLEVDDYAVAGKIVEDIFEETVGNDLWEPTFVYDFPEDTSPLTRYHRSRPGLTEKWDLYIRGTETATAYSELADPVVQRERFEAQALAAAKGDPEAMVLDEDFLVAMEQGFPPCGGMGMGVDRLLMALTGQGIRETITFPLVRRG</sequence>
<dbReference type="EC" id="6.1.1.6" evidence="7"/>
<accession>A0A1M4RZK8</accession>
<evidence type="ECO:0000313" key="10">
    <source>
        <dbReference type="EMBL" id="SHE25371.1"/>
    </source>
</evidence>
<comment type="cofactor">
    <cofactor evidence="7">
        <name>Mg(2+)</name>
        <dbReference type="ChEBI" id="CHEBI:18420"/>
    </cofactor>
    <text evidence="7">Binds 3 Mg(2+) ions per subunit.</text>
</comment>
<dbReference type="InterPro" id="IPR018149">
    <property type="entry name" value="Lys-tRNA-synth_II_C"/>
</dbReference>
<dbReference type="GO" id="GO:0006430">
    <property type="term" value="P:lysyl-tRNA aminoacylation"/>
    <property type="evidence" value="ECO:0007669"/>
    <property type="project" value="UniProtKB-UniRule"/>
</dbReference>
<proteinExistence type="inferred from homology"/>
<feature type="binding site" evidence="7">
    <location>
        <position position="506"/>
    </location>
    <ligand>
        <name>Mg(2+)</name>
        <dbReference type="ChEBI" id="CHEBI:18420"/>
        <label>1</label>
    </ligand>
</feature>
<keyword evidence="4 7" id="KW-0067">ATP-binding</keyword>
<dbReference type="SUPFAM" id="SSF50249">
    <property type="entry name" value="Nucleic acid-binding proteins"/>
    <property type="match status" value="1"/>
</dbReference>
<dbReference type="HAMAP" id="MF_00252">
    <property type="entry name" value="Lys_tRNA_synth_class2"/>
    <property type="match status" value="1"/>
</dbReference>
<keyword evidence="11" id="KW-1185">Reference proteome</keyword>
<dbReference type="STRING" id="1892869.ACGLYG10_1587"/>
<name>A0A1M4RZK8_9ACTO</name>
<dbReference type="Gene3D" id="3.30.930.10">
    <property type="entry name" value="Bira Bifunctional Protein, Domain 2"/>
    <property type="match status" value="1"/>
</dbReference>
<dbReference type="Proteomes" id="UP000184291">
    <property type="component" value="Unassembled WGS sequence"/>
</dbReference>
<dbReference type="InterPro" id="IPR004364">
    <property type="entry name" value="Aa-tRNA-synt_II"/>
</dbReference>
<feature type="domain" description="Aminoacyl-transfer RNA synthetases class-II family profile" evidence="9">
    <location>
        <begin position="275"/>
        <end position="589"/>
    </location>
</feature>
<dbReference type="NCBIfam" id="NF001756">
    <property type="entry name" value="PRK00484.1"/>
    <property type="match status" value="1"/>
</dbReference>
<dbReference type="AlphaFoldDB" id="A0A1M4RZK8"/>
<comment type="subunit">
    <text evidence="7">Homodimer.</text>
</comment>
<dbReference type="Pfam" id="PF00152">
    <property type="entry name" value="tRNA-synt_2"/>
    <property type="match status" value="1"/>
</dbReference>
<evidence type="ECO:0000313" key="11">
    <source>
        <dbReference type="Proteomes" id="UP000184291"/>
    </source>
</evidence>
<evidence type="ECO:0000256" key="5">
    <source>
        <dbReference type="ARBA" id="ARBA00023146"/>
    </source>
</evidence>
<dbReference type="GO" id="GO:0000287">
    <property type="term" value="F:magnesium ion binding"/>
    <property type="evidence" value="ECO:0007669"/>
    <property type="project" value="UniProtKB-UniRule"/>
</dbReference>
<feature type="binding site" evidence="7">
    <location>
        <position position="513"/>
    </location>
    <ligand>
        <name>Mg(2+)</name>
        <dbReference type="ChEBI" id="CHEBI:18420"/>
        <label>1</label>
    </ligand>
</feature>
<dbReference type="GO" id="GO:0000049">
    <property type="term" value="F:tRNA binding"/>
    <property type="evidence" value="ECO:0007669"/>
    <property type="project" value="TreeGrafter"/>
</dbReference>
<dbReference type="InterPro" id="IPR012340">
    <property type="entry name" value="NA-bd_OB-fold"/>
</dbReference>
<keyword evidence="5 7" id="KW-0030">Aminoacyl-tRNA synthetase</keyword>
<comment type="catalytic activity">
    <reaction evidence="6 7">
        <text>tRNA(Lys) + L-lysine + ATP = L-lysyl-tRNA(Lys) + AMP + diphosphate</text>
        <dbReference type="Rhea" id="RHEA:20792"/>
        <dbReference type="Rhea" id="RHEA-COMP:9696"/>
        <dbReference type="Rhea" id="RHEA-COMP:9697"/>
        <dbReference type="ChEBI" id="CHEBI:30616"/>
        <dbReference type="ChEBI" id="CHEBI:32551"/>
        <dbReference type="ChEBI" id="CHEBI:33019"/>
        <dbReference type="ChEBI" id="CHEBI:78442"/>
        <dbReference type="ChEBI" id="CHEBI:78529"/>
        <dbReference type="ChEBI" id="CHEBI:456215"/>
        <dbReference type="EC" id="6.1.1.6"/>
    </reaction>
</comment>
<dbReference type="InterPro" id="IPR002313">
    <property type="entry name" value="Lys-tRNA-ligase_II"/>
</dbReference>
<gene>
    <name evidence="7" type="primary">lysS</name>
    <name evidence="10" type="ORF">ACGLYG10_1587</name>
</gene>
<reference evidence="11" key="1">
    <citation type="submission" date="2016-09" db="EMBL/GenBank/DDBJ databases">
        <authorList>
            <person name="Strepis N."/>
        </authorList>
    </citation>
    <scope>NUCLEOTIDE SEQUENCE [LARGE SCALE GENOMIC DNA]</scope>
</reference>
<evidence type="ECO:0000256" key="8">
    <source>
        <dbReference type="SAM" id="MobiDB-lite"/>
    </source>
</evidence>
<feature type="binding site" evidence="7">
    <location>
        <position position="513"/>
    </location>
    <ligand>
        <name>Mg(2+)</name>
        <dbReference type="ChEBI" id="CHEBI:18420"/>
        <label>2</label>
    </ligand>
</feature>
<evidence type="ECO:0000256" key="7">
    <source>
        <dbReference type="HAMAP-Rule" id="MF_00252"/>
    </source>
</evidence>
<comment type="subcellular location">
    <subcellularLocation>
        <location evidence="7">Cytoplasm</location>
    </subcellularLocation>
</comment>
<evidence type="ECO:0000259" key="9">
    <source>
        <dbReference type="PROSITE" id="PS50862"/>
    </source>
</evidence>
<comment type="similarity">
    <text evidence="7">Belongs to the class-II aminoacyl-tRNA synthetase family.</text>
</comment>
<dbReference type="CDD" id="cd04322">
    <property type="entry name" value="LysRS_N"/>
    <property type="match status" value="1"/>
</dbReference>
<keyword evidence="1 7" id="KW-0436">Ligase</keyword>
<evidence type="ECO:0000256" key="4">
    <source>
        <dbReference type="ARBA" id="ARBA00022840"/>
    </source>
</evidence>
<dbReference type="PANTHER" id="PTHR42918:SF15">
    <property type="entry name" value="LYSINE--TRNA LIGASE, CHLOROPLASTIC_MITOCHONDRIAL"/>
    <property type="match status" value="1"/>
</dbReference>
<evidence type="ECO:0000256" key="6">
    <source>
        <dbReference type="ARBA" id="ARBA00048573"/>
    </source>
</evidence>
<keyword evidence="7" id="KW-0460">Magnesium</keyword>
<dbReference type="PRINTS" id="PR00982">
    <property type="entry name" value="TRNASYNTHLYS"/>
</dbReference>
<dbReference type="EMBL" id="FQTT01000010">
    <property type="protein sequence ID" value="SHE25371.1"/>
    <property type="molecule type" value="Genomic_DNA"/>
</dbReference>
<dbReference type="PROSITE" id="PS50862">
    <property type="entry name" value="AA_TRNA_LIGASE_II"/>
    <property type="match status" value="1"/>
</dbReference>
<keyword evidence="2 7" id="KW-0479">Metal-binding</keyword>
<dbReference type="GO" id="GO:0005524">
    <property type="term" value="F:ATP binding"/>
    <property type="evidence" value="ECO:0007669"/>
    <property type="project" value="UniProtKB-UniRule"/>
</dbReference>
<keyword evidence="3 7" id="KW-0547">Nucleotide-binding</keyword>
<organism evidence="10 11">
    <name type="scientific">Actinomyces glycerinitolerans</name>
    <dbReference type="NCBI Taxonomy" id="1892869"/>
    <lineage>
        <taxon>Bacteria</taxon>
        <taxon>Bacillati</taxon>
        <taxon>Actinomycetota</taxon>
        <taxon>Actinomycetes</taxon>
        <taxon>Actinomycetales</taxon>
        <taxon>Actinomycetaceae</taxon>
        <taxon>Actinomyces</taxon>
    </lineage>
</organism>
<dbReference type="InterPro" id="IPR044136">
    <property type="entry name" value="Lys-tRNA-ligase_II_N"/>
</dbReference>
<dbReference type="InterPro" id="IPR006195">
    <property type="entry name" value="aa-tRNA-synth_II"/>
</dbReference>
<dbReference type="GO" id="GO:0004824">
    <property type="term" value="F:lysine-tRNA ligase activity"/>
    <property type="evidence" value="ECO:0007669"/>
    <property type="project" value="UniProtKB-UniRule"/>
</dbReference>
<dbReference type="PANTHER" id="PTHR42918">
    <property type="entry name" value="LYSYL-TRNA SYNTHETASE"/>
    <property type="match status" value="1"/>
</dbReference>
<dbReference type="InterPro" id="IPR045864">
    <property type="entry name" value="aa-tRNA-synth_II/BPL/LPL"/>
</dbReference>
<feature type="region of interest" description="Disordered" evidence="8">
    <location>
        <begin position="1"/>
        <end position="79"/>
    </location>
</feature>
<dbReference type="GO" id="GO:0005829">
    <property type="term" value="C:cytosol"/>
    <property type="evidence" value="ECO:0007669"/>
    <property type="project" value="TreeGrafter"/>
</dbReference>
<evidence type="ECO:0000256" key="2">
    <source>
        <dbReference type="ARBA" id="ARBA00022723"/>
    </source>
</evidence>
<protein>
    <recommendedName>
        <fullName evidence="7">Lysine--tRNA ligase</fullName>
        <ecNumber evidence="7">6.1.1.6</ecNumber>
    </recommendedName>
    <alternativeName>
        <fullName evidence="7">Lysyl-tRNA synthetase</fullName>
        <shortName evidence="7">LysRS</shortName>
    </alternativeName>
</protein>
<evidence type="ECO:0000256" key="3">
    <source>
        <dbReference type="ARBA" id="ARBA00022741"/>
    </source>
</evidence>
<keyword evidence="7" id="KW-0648">Protein biosynthesis</keyword>
<dbReference type="SUPFAM" id="SSF55681">
    <property type="entry name" value="Class II aaRS and biotin synthetases"/>
    <property type="match status" value="1"/>
</dbReference>
<keyword evidence="7" id="KW-0963">Cytoplasm</keyword>
<dbReference type="Pfam" id="PF01336">
    <property type="entry name" value="tRNA_anti-codon"/>
    <property type="match status" value="1"/>
</dbReference>
<evidence type="ECO:0000256" key="1">
    <source>
        <dbReference type="ARBA" id="ARBA00022598"/>
    </source>
</evidence>
<dbReference type="InterPro" id="IPR004365">
    <property type="entry name" value="NA-bd_OB_tRNA"/>
</dbReference>